<dbReference type="eggNOG" id="arCOG01760">
    <property type="taxonomic scope" value="Archaea"/>
</dbReference>
<dbReference type="HAMAP" id="MF_00945_A">
    <property type="entry name" value="NusA_A"/>
    <property type="match status" value="1"/>
</dbReference>
<dbReference type="InterPro" id="IPR015946">
    <property type="entry name" value="KH_dom-like_a/b"/>
</dbReference>
<dbReference type="NCBIfam" id="NF006261">
    <property type="entry name" value="PRK08406.1-5"/>
    <property type="match status" value="1"/>
</dbReference>
<evidence type="ECO:0000259" key="9">
    <source>
        <dbReference type="SMART" id="SM00322"/>
    </source>
</evidence>
<evidence type="ECO:0000256" key="8">
    <source>
        <dbReference type="SAM" id="MobiDB-lite"/>
    </source>
</evidence>
<evidence type="ECO:0000256" key="7">
    <source>
        <dbReference type="PROSITE-ProRule" id="PRU00117"/>
    </source>
</evidence>
<protein>
    <recommendedName>
        <fullName evidence="6">Probable transcription termination protein NusA</fullName>
    </recommendedName>
</protein>
<evidence type="ECO:0000256" key="3">
    <source>
        <dbReference type="ARBA" id="ARBA00022884"/>
    </source>
</evidence>
<feature type="domain" description="K Homology" evidence="9">
    <location>
        <begin position="30"/>
        <end position="97"/>
    </location>
</feature>
<dbReference type="HOGENOM" id="CLU_131906_1_0_2"/>
<evidence type="ECO:0000256" key="4">
    <source>
        <dbReference type="ARBA" id="ARBA00023015"/>
    </source>
</evidence>
<evidence type="ECO:0000256" key="1">
    <source>
        <dbReference type="ARBA" id="ARBA00022472"/>
    </source>
</evidence>
<keyword evidence="2 6" id="KW-0963">Cytoplasm</keyword>
<dbReference type="Gene3D" id="3.30.300.20">
    <property type="match status" value="2"/>
</dbReference>
<comment type="subcellular location">
    <subcellularLocation>
        <location evidence="6">Cytoplasm</location>
    </subcellularLocation>
</comment>
<keyword evidence="5 6" id="KW-0804">Transcription</keyword>
<dbReference type="InterPro" id="IPR030842">
    <property type="entry name" value="TF_NusA_bacterial"/>
</dbReference>
<dbReference type="SUPFAM" id="SSF54814">
    <property type="entry name" value="Prokaryotic type KH domain (KH-domain type II)"/>
    <property type="match status" value="2"/>
</dbReference>
<feature type="region of interest" description="Disordered" evidence="8">
    <location>
        <begin position="143"/>
        <end position="171"/>
    </location>
</feature>
<gene>
    <name evidence="6" type="primary">nusA</name>
    <name evidence="10" type="ordered locus">Metok_0483</name>
</gene>
<feature type="compositionally biased region" description="Basic residues" evidence="8">
    <location>
        <begin position="146"/>
        <end position="155"/>
    </location>
</feature>
<dbReference type="PANTHER" id="PTHR22648:SF0">
    <property type="entry name" value="TRANSCRIPTION TERMINATION_ANTITERMINATION PROTEIN NUSA"/>
    <property type="match status" value="1"/>
</dbReference>
<dbReference type="GO" id="GO:0006353">
    <property type="term" value="P:DNA-templated transcription termination"/>
    <property type="evidence" value="ECO:0007669"/>
    <property type="project" value="UniProtKB-UniRule"/>
</dbReference>
<keyword evidence="4 6" id="KW-0805">Transcription regulation</keyword>
<evidence type="ECO:0000256" key="2">
    <source>
        <dbReference type="ARBA" id="ARBA00022490"/>
    </source>
</evidence>
<dbReference type="SMART" id="SM00322">
    <property type="entry name" value="KH"/>
    <property type="match status" value="2"/>
</dbReference>
<dbReference type="AlphaFoldDB" id="F8AL29"/>
<dbReference type="PROSITE" id="PS50084">
    <property type="entry name" value="KH_TYPE_1"/>
    <property type="match status" value="1"/>
</dbReference>
<dbReference type="GO" id="GO:0031564">
    <property type="term" value="P:transcription antitermination"/>
    <property type="evidence" value="ECO:0007669"/>
    <property type="project" value="InterPro"/>
</dbReference>
<dbReference type="InterPro" id="IPR010212">
    <property type="entry name" value="NusA_arc"/>
</dbReference>
<sequence length="188" mass="21419">MKVKITRDDMMKIGLFEKITGADVMDCISDDERIVFVVKEGDIGAAIGKGGENVKNAMEKFGKKIDVIEYSSDLKKFVRNVFAPLKLEDVWIKKFGDDVVVYIRVHPKLRRTIIGNRGKNIDRAVNIVGRLSDIKNIKVVSEPRKNPKGKYHKKFEKTEKPKTENKVAENKNIEAEKLKEEVVSESNE</sequence>
<evidence type="ECO:0000256" key="6">
    <source>
        <dbReference type="HAMAP-Rule" id="MF_00945"/>
    </source>
</evidence>
<dbReference type="GO" id="GO:0005829">
    <property type="term" value="C:cytosol"/>
    <property type="evidence" value="ECO:0007669"/>
    <property type="project" value="TreeGrafter"/>
</dbReference>
<evidence type="ECO:0000313" key="11">
    <source>
        <dbReference type="Proteomes" id="UP000009296"/>
    </source>
</evidence>
<dbReference type="CDD" id="cd22530">
    <property type="entry name" value="KH-II_NusA_arch_rpt1"/>
    <property type="match status" value="1"/>
</dbReference>
<keyword evidence="11" id="KW-1185">Reference proteome</keyword>
<comment type="function">
    <text evidence="6">Participates in transcription termination.</text>
</comment>
<dbReference type="InterPro" id="IPR004087">
    <property type="entry name" value="KH_dom"/>
</dbReference>
<comment type="similarity">
    <text evidence="6">Belongs to the NusA family.</text>
</comment>
<dbReference type="InterPro" id="IPR009019">
    <property type="entry name" value="KH_sf_prok-type"/>
</dbReference>
<reference evidence="10" key="1">
    <citation type="submission" date="2011-05" db="EMBL/GenBank/DDBJ databases">
        <title>Complete sequence of chromosome of Methanothermococcus okinawensis IH1.</title>
        <authorList>
            <consortium name="US DOE Joint Genome Institute"/>
            <person name="Lucas S."/>
            <person name="Han J."/>
            <person name="Lapidus A."/>
            <person name="Cheng J.-F."/>
            <person name="Goodwin L."/>
            <person name="Pitluck S."/>
            <person name="Peters L."/>
            <person name="Mikhailova N."/>
            <person name="Held B."/>
            <person name="Han C."/>
            <person name="Tapia R."/>
            <person name="Land M."/>
            <person name="Hauser L."/>
            <person name="Kyrpides N."/>
            <person name="Ivanova N."/>
            <person name="Pagani I."/>
            <person name="Sieprawska-Lupa M."/>
            <person name="Takai K."/>
            <person name="Miyazaki J."/>
            <person name="Whitman W."/>
            <person name="Woyke T."/>
        </authorList>
    </citation>
    <scope>NUCLEOTIDE SEQUENCE</scope>
    <source>
        <strain evidence="10">IH1</strain>
    </source>
</reference>
<dbReference type="OrthoDB" id="4116at2157"/>
<organism evidence="10 11">
    <name type="scientific">Methanothermococcus okinawensis (strain DSM 14208 / JCM 11175 / IH1)</name>
    <dbReference type="NCBI Taxonomy" id="647113"/>
    <lineage>
        <taxon>Archaea</taxon>
        <taxon>Methanobacteriati</taxon>
        <taxon>Methanobacteriota</taxon>
        <taxon>Methanomada group</taxon>
        <taxon>Methanococci</taxon>
        <taxon>Methanococcales</taxon>
        <taxon>Methanococcaceae</taxon>
        <taxon>Methanothermococcus</taxon>
    </lineage>
</organism>
<dbReference type="NCBIfam" id="TIGR01952">
    <property type="entry name" value="nusA_arch"/>
    <property type="match status" value="1"/>
</dbReference>
<feature type="domain" description="K Homology" evidence="9">
    <location>
        <begin position="98"/>
        <end position="183"/>
    </location>
</feature>
<evidence type="ECO:0000313" key="10">
    <source>
        <dbReference type="EMBL" id="AEH06465.1"/>
    </source>
</evidence>
<dbReference type="InterPro" id="IPR004044">
    <property type="entry name" value="KH_dom_type_2"/>
</dbReference>
<dbReference type="Pfam" id="PF07650">
    <property type="entry name" value="KH_2"/>
    <property type="match status" value="1"/>
</dbReference>
<name>F8AL29_METOI</name>
<dbReference type="EMBL" id="CP002792">
    <property type="protein sequence ID" value="AEH06465.1"/>
    <property type="molecule type" value="Genomic_DNA"/>
</dbReference>
<dbReference type="Proteomes" id="UP000009296">
    <property type="component" value="Chromosome"/>
</dbReference>
<keyword evidence="3 7" id="KW-0694">RNA-binding</keyword>
<dbReference type="GO" id="GO:0003723">
    <property type="term" value="F:RNA binding"/>
    <property type="evidence" value="ECO:0007669"/>
    <property type="project" value="UniProtKB-UniRule"/>
</dbReference>
<proteinExistence type="inferred from homology"/>
<dbReference type="STRING" id="647113.Metok_0483"/>
<dbReference type="PANTHER" id="PTHR22648">
    <property type="entry name" value="TRANSCRIPTION TERMINATION FACTOR NUSA"/>
    <property type="match status" value="1"/>
</dbReference>
<feature type="compositionally biased region" description="Basic and acidic residues" evidence="8">
    <location>
        <begin position="156"/>
        <end position="171"/>
    </location>
</feature>
<dbReference type="RefSeq" id="WP_013866651.1">
    <property type="nucleotide sequence ID" value="NC_015636.1"/>
</dbReference>
<dbReference type="KEGG" id="mok:Metok_0483"/>
<evidence type="ECO:0000256" key="5">
    <source>
        <dbReference type="ARBA" id="ARBA00023163"/>
    </source>
</evidence>
<accession>F8AL29</accession>
<keyword evidence="1 6" id="KW-0806">Transcription termination</keyword>
<dbReference type="GeneID" id="10772605"/>